<feature type="transmembrane region" description="Helical" evidence="7">
    <location>
        <begin position="92"/>
        <end position="113"/>
    </location>
</feature>
<evidence type="ECO:0000256" key="4">
    <source>
        <dbReference type="ARBA" id="ARBA00022692"/>
    </source>
</evidence>
<evidence type="ECO:0000256" key="6">
    <source>
        <dbReference type="ARBA" id="ARBA00023136"/>
    </source>
</evidence>
<dbReference type="Pfam" id="PF00528">
    <property type="entry name" value="BPD_transp_1"/>
    <property type="match status" value="1"/>
</dbReference>
<evidence type="ECO:0000256" key="7">
    <source>
        <dbReference type="RuleBase" id="RU363032"/>
    </source>
</evidence>
<keyword evidence="10" id="KW-1185">Reference proteome</keyword>
<comment type="caution">
    <text evidence="9">The sequence shown here is derived from an EMBL/GenBank/DDBJ whole genome shotgun (WGS) entry which is preliminary data.</text>
</comment>
<feature type="transmembrane region" description="Helical" evidence="7">
    <location>
        <begin position="125"/>
        <end position="142"/>
    </location>
</feature>
<evidence type="ECO:0000256" key="3">
    <source>
        <dbReference type="ARBA" id="ARBA00022475"/>
    </source>
</evidence>
<dbReference type="PROSITE" id="PS50928">
    <property type="entry name" value="ABC_TM1"/>
    <property type="match status" value="1"/>
</dbReference>
<organism evidence="9 10">
    <name type="scientific">Occultella glacieicola</name>
    <dbReference type="NCBI Taxonomy" id="2518684"/>
    <lineage>
        <taxon>Bacteria</taxon>
        <taxon>Bacillati</taxon>
        <taxon>Actinomycetota</taxon>
        <taxon>Actinomycetes</taxon>
        <taxon>Micrococcales</taxon>
        <taxon>Ruaniaceae</taxon>
        <taxon>Occultella</taxon>
    </lineage>
</organism>
<dbReference type="Gene3D" id="1.10.3720.10">
    <property type="entry name" value="MetI-like"/>
    <property type="match status" value="1"/>
</dbReference>
<proteinExistence type="inferred from homology"/>
<protein>
    <submittedName>
        <fullName evidence="9">Carbohydrate ABC transporter permease</fullName>
    </submittedName>
</protein>
<keyword evidence="3" id="KW-1003">Cell membrane</keyword>
<feature type="transmembrane region" description="Helical" evidence="7">
    <location>
        <begin position="168"/>
        <end position="189"/>
    </location>
</feature>
<reference evidence="9 10" key="1">
    <citation type="submission" date="2019-03" db="EMBL/GenBank/DDBJ databases">
        <title>Genomic features of bacteria from cold environments.</title>
        <authorList>
            <person name="Shen L."/>
        </authorList>
    </citation>
    <scope>NUCLEOTIDE SEQUENCE [LARGE SCALE GENOMIC DNA]</scope>
    <source>
        <strain evidence="10">T3246-1</strain>
    </source>
</reference>
<comment type="similarity">
    <text evidence="7">Belongs to the binding-protein-dependent transport system permease family.</text>
</comment>
<evidence type="ECO:0000256" key="5">
    <source>
        <dbReference type="ARBA" id="ARBA00022989"/>
    </source>
</evidence>
<evidence type="ECO:0000259" key="8">
    <source>
        <dbReference type="PROSITE" id="PS50928"/>
    </source>
</evidence>
<feature type="transmembrane region" description="Helical" evidence="7">
    <location>
        <begin position="226"/>
        <end position="247"/>
    </location>
</feature>
<dbReference type="PANTHER" id="PTHR43744:SF13">
    <property type="entry name" value="SN-GLYCEROL-3-PHOSPHATE TRANSPORT INTEGRAL MEMBRANE PROTEIN ABC TRANSPORTER UGPE-RELATED"/>
    <property type="match status" value="1"/>
</dbReference>
<dbReference type="InterPro" id="IPR035906">
    <property type="entry name" value="MetI-like_sf"/>
</dbReference>
<dbReference type="InterPro" id="IPR000515">
    <property type="entry name" value="MetI-like"/>
</dbReference>
<keyword evidence="6 7" id="KW-0472">Membrane</keyword>
<keyword evidence="4 7" id="KW-0812">Transmembrane</keyword>
<evidence type="ECO:0000256" key="1">
    <source>
        <dbReference type="ARBA" id="ARBA00004651"/>
    </source>
</evidence>
<evidence type="ECO:0000256" key="2">
    <source>
        <dbReference type="ARBA" id="ARBA00022448"/>
    </source>
</evidence>
<comment type="subcellular location">
    <subcellularLocation>
        <location evidence="1 7">Cell membrane</location>
        <topology evidence="1 7">Multi-pass membrane protein</topology>
    </subcellularLocation>
</comment>
<feature type="transmembrane region" description="Helical" evidence="7">
    <location>
        <begin position="61"/>
        <end position="85"/>
    </location>
</feature>
<gene>
    <name evidence="9" type="ORF">EXU48_22370</name>
</gene>
<name>A0ABY2DXJ7_9MICO</name>
<dbReference type="Proteomes" id="UP000504882">
    <property type="component" value="Unassembled WGS sequence"/>
</dbReference>
<keyword evidence="2 7" id="KW-0813">Transport</keyword>
<accession>A0ABY2DXJ7</accession>
<evidence type="ECO:0000313" key="10">
    <source>
        <dbReference type="Proteomes" id="UP000504882"/>
    </source>
</evidence>
<dbReference type="EMBL" id="SMNA01000015">
    <property type="protein sequence ID" value="TDE88868.1"/>
    <property type="molecule type" value="Genomic_DNA"/>
</dbReference>
<keyword evidence="5 7" id="KW-1133">Transmembrane helix</keyword>
<dbReference type="SUPFAM" id="SSF161098">
    <property type="entry name" value="MetI-like"/>
    <property type="match status" value="1"/>
</dbReference>
<dbReference type="PANTHER" id="PTHR43744">
    <property type="entry name" value="ABC TRANSPORTER PERMEASE PROTEIN MG189-RELATED-RELATED"/>
    <property type="match status" value="1"/>
</dbReference>
<sequence length="262" mass="28432">MLLLGTLVMAFPLIWMVLASFKTNSEISTLPLQLLPSSWDLDNFVAVANSIPLPRMIANSVAITAVSTLFKVLLGLGCAYALVFVEVPFKKIAFTVLLFTLLIPGQITIIPNYVLVAGLDWTNTYAGIIVPGLASAFGTFLFRQQFMQLPHSLTEAAELDGASHLRRLFQIVVPISAPTIAAVTLVTIVSEWNEYLWPSLIARTPELMTLPVGLTHLQDLEGVQNWGVLLAATTVVTVPMLVIFLFVQRRLVAGLTTGAVTG</sequence>
<dbReference type="CDD" id="cd06261">
    <property type="entry name" value="TM_PBP2"/>
    <property type="match status" value="1"/>
</dbReference>
<evidence type="ECO:0000313" key="9">
    <source>
        <dbReference type="EMBL" id="TDE88868.1"/>
    </source>
</evidence>
<feature type="domain" description="ABC transmembrane type-1" evidence="8">
    <location>
        <begin position="57"/>
        <end position="247"/>
    </location>
</feature>